<keyword evidence="4" id="KW-1185">Reference proteome</keyword>
<evidence type="ECO:0000256" key="2">
    <source>
        <dbReference type="SAM" id="SignalP"/>
    </source>
</evidence>
<sequence length="192" mass="19814">MRSHVLLLTVGLFAVDSALAGPCKPGASSSDAPTTTSMDSMTQPTTIGSASTASAIETTVTEMTTAGITSAEVATTEIEATTTTTAPIATPTFNIVGGGGSVNGSPLQGISQDGSLLVFDPQFQGPQTRSFILDPDSGRLRDKDTGTLACAYYGFSDSPSVPPRFAFCQNGNTGPNRYYDYFTCEVNSGKLA</sequence>
<feature type="region of interest" description="Disordered" evidence="1">
    <location>
        <begin position="23"/>
        <end position="52"/>
    </location>
</feature>
<keyword evidence="2" id="KW-0732">Signal</keyword>
<reference evidence="3 4" key="1">
    <citation type="submission" date="2020-05" db="EMBL/GenBank/DDBJ databases">
        <title>Identification and distribution of gene clusters putatively required for synthesis of sphingolipid metabolism inhibitors in phylogenetically diverse species of the filamentous fungus Fusarium.</title>
        <authorList>
            <person name="Kim H.-S."/>
            <person name="Busman M."/>
            <person name="Brown D.W."/>
            <person name="Divon H."/>
            <person name="Uhlig S."/>
            <person name="Proctor R.H."/>
        </authorList>
    </citation>
    <scope>NUCLEOTIDE SEQUENCE [LARGE SCALE GENOMIC DNA]</scope>
    <source>
        <strain evidence="3 4">NRRL 20693</strain>
    </source>
</reference>
<protein>
    <submittedName>
        <fullName evidence="3">Uncharacterized protein</fullName>
    </submittedName>
</protein>
<dbReference type="Proteomes" id="UP000567885">
    <property type="component" value="Unassembled WGS sequence"/>
</dbReference>
<evidence type="ECO:0000313" key="4">
    <source>
        <dbReference type="Proteomes" id="UP000567885"/>
    </source>
</evidence>
<feature type="chain" id="PRO_5034825899" evidence="2">
    <location>
        <begin position="21"/>
        <end position="192"/>
    </location>
</feature>
<feature type="compositionally biased region" description="Polar residues" evidence="1">
    <location>
        <begin position="27"/>
        <end position="52"/>
    </location>
</feature>
<comment type="caution">
    <text evidence="3">The sequence shown here is derived from an EMBL/GenBank/DDBJ whole genome shotgun (WGS) entry which is preliminary data.</text>
</comment>
<dbReference type="AlphaFoldDB" id="A0A8H5SHW0"/>
<evidence type="ECO:0000313" key="3">
    <source>
        <dbReference type="EMBL" id="KAF5653366.1"/>
    </source>
</evidence>
<name>A0A8H5SHW0_FUSHE</name>
<accession>A0A8H5SHW0</accession>
<gene>
    <name evidence="3" type="ORF">FHETE_11404</name>
</gene>
<dbReference type="OrthoDB" id="5105250at2759"/>
<feature type="signal peptide" evidence="2">
    <location>
        <begin position="1"/>
        <end position="20"/>
    </location>
</feature>
<organism evidence="3 4">
    <name type="scientific">Fusarium heterosporum</name>
    <dbReference type="NCBI Taxonomy" id="42747"/>
    <lineage>
        <taxon>Eukaryota</taxon>
        <taxon>Fungi</taxon>
        <taxon>Dikarya</taxon>
        <taxon>Ascomycota</taxon>
        <taxon>Pezizomycotina</taxon>
        <taxon>Sordariomycetes</taxon>
        <taxon>Hypocreomycetidae</taxon>
        <taxon>Hypocreales</taxon>
        <taxon>Nectriaceae</taxon>
        <taxon>Fusarium</taxon>
        <taxon>Fusarium heterosporum species complex</taxon>
    </lineage>
</organism>
<feature type="non-terminal residue" evidence="3">
    <location>
        <position position="1"/>
    </location>
</feature>
<dbReference type="EMBL" id="JAAGWQ010000615">
    <property type="protein sequence ID" value="KAF5653366.1"/>
    <property type="molecule type" value="Genomic_DNA"/>
</dbReference>
<evidence type="ECO:0000256" key="1">
    <source>
        <dbReference type="SAM" id="MobiDB-lite"/>
    </source>
</evidence>
<proteinExistence type="predicted"/>